<sequence>MKARRLRRRTDLIQFTVDVFAARVEFLGEQTDGAGARITVLAVITELAVVANSDEQRD</sequence>
<evidence type="ECO:0000313" key="2">
    <source>
        <dbReference type="Proteomes" id="UP000516369"/>
    </source>
</evidence>
<accession>A0A7H1N0B8</accession>
<keyword evidence="2" id="KW-1185">Reference proteome</keyword>
<dbReference type="Proteomes" id="UP000516369">
    <property type="component" value="Chromosome"/>
</dbReference>
<dbReference type="RefSeq" id="WP_190262666.1">
    <property type="nucleotide sequence ID" value="NZ_CP053923.1"/>
</dbReference>
<dbReference type="EMBL" id="CP053923">
    <property type="protein sequence ID" value="QNT69154.1"/>
    <property type="molecule type" value="Genomic_DNA"/>
</dbReference>
<dbReference type="KEGG" id="dvn:HQ394_07085"/>
<evidence type="ECO:0000313" key="1">
    <source>
        <dbReference type="EMBL" id="QNT69154.1"/>
    </source>
</evidence>
<name>A0A7H1N0B8_9PROT</name>
<gene>
    <name evidence="1" type="ORF">HQ394_07085</name>
</gene>
<reference evidence="1 2" key="1">
    <citation type="submission" date="2020-05" db="EMBL/GenBank/DDBJ databases">
        <title>Complete closed genome sequence of Defluviicoccus vanus.</title>
        <authorList>
            <person name="Bessarab I."/>
            <person name="Arumugam K."/>
            <person name="Maszenan A.M."/>
            <person name="Seviour R.J."/>
            <person name="Williams R.B."/>
        </authorList>
    </citation>
    <scope>NUCLEOTIDE SEQUENCE [LARGE SCALE GENOMIC DNA]</scope>
    <source>
        <strain evidence="1 2">Ben 114</strain>
    </source>
</reference>
<organism evidence="1 2">
    <name type="scientific">Defluviicoccus vanus</name>
    <dbReference type="NCBI Taxonomy" id="111831"/>
    <lineage>
        <taxon>Bacteria</taxon>
        <taxon>Pseudomonadati</taxon>
        <taxon>Pseudomonadota</taxon>
        <taxon>Alphaproteobacteria</taxon>
        <taxon>Rhodospirillales</taxon>
        <taxon>Rhodospirillaceae</taxon>
        <taxon>Defluviicoccus</taxon>
    </lineage>
</organism>
<protein>
    <submittedName>
        <fullName evidence="1">Uncharacterized protein</fullName>
    </submittedName>
</protein>
<dbReference type="AlphaFoldDB" id="A0A7H1N0B8"/>
<proteinExistence type="predicted"/>